<organism evidence="1 2">
    <name type="scientific">Grimontia sedimenti</name>
    <dbReference type="NCBI Taxonomy" id="2711294"/>
    <lineage>
        <taxon>Bacteria</taxon>
        <taxon>Pseudomonadati</taxon>
        <taxon>Pseudomonadota</taxon>
        <taxon>Gammaproteobacteria</taxon>
        <taxon>Vibrionales</taxon>
        <taxon>Vibrionaceae</taxon>
        <taxon>Grimontia</taxon>
    </lineage>
</organism>
<comment type="caution">
    <text evidence="1">The sequence shown here is derived from an EMBL/GenBank/DDBJ whole genome shotgun (WGS) entry which is preliminary data.</text>
</comment>
<dbReference type="Proteomes" id="UP000473008">
    <property type="component" value="Unassembled WGS sequence"/>
</dbReference>
<dbReference type="EMBL" id="JAALDL010000027">
    <property type="protein sequence ID" value="NGO00248.1"/>
    <property type="molecule type" value="Genomic_DNA"/>
</dbReference>
<dbReference type="AlphaFoldDB" id="A0A6M1RWI9"/>
<evidence type="ECO:0000313" key="2">
    <source>
        <dbReference type="Proteomes" id="UP000473008"/>
    </source>
</evidence>
<proteinExistence type="predicted"/>
<reference evidence="1 2" key="1">
    <citation type="submission" date="2020-02" db="EMBL/GenBank/DDBJ databases">
        <title>The draft genome of Grimontia sedimenta sp. nov., isolated from benthic sediments near coral reefs south of Kuwait.</title>
        <authorList>
            <person name="Mahmoud H.M."/>
            <person name="Jose L."/>
            <person name="Eapen S."/>
        </authorList>
    </citation>
    <scope>NUCLEOTIDE SEQUENCE [LARGE SCALE GENOMIC DNA]</scope>
    <source>
        <strain evidence="1 2">S25</strain>
    </source>
</reference>
<evidence type="ECO:0000313" key="1">
    <source>
        <dbReference type="EMBL" id="NGO00248.1"/>
    </source>
</evidence>
<accession>A0A6M1RWI9</accession>
<sequence>MLSGKKADISWVDAQVKALVLALNDLNKQCGECLIETDQREGICELIFYVVAQAGHSVEEDITENWREW</sequence>
<keyword evidence="2" id="KW-1185">Reference proteome</keyword>
<name>A0A6M1RWI9_9GAMM</name>
<gene>
    <name evidence="1" type="ORF">G5S52_22280</name>
</gene>
<protein>
    <submittedName>
        <fullName evidence="1">Uncharacterized protein</fullName>
    </submittedName>
</protein>